<evidence type="ECO:0008006" key="6">
    <source>
        <dbReference type="Google" id="ProtNLM"/>
    </source>
</evidence>
<feature type="domain" description="AMP-binding enzyme C-terminal" evidence="3">
    <location>
        <begin position="442"/>
        <end position="524"/>
    </location>
</feature>
<dbReference type="GO" id="GO:0006631">
    <property type="term" value="P:fatty acid metabolic process"/>
    <property type="evidence" value="ECO:0007669"/>
    <property type="project" value="TreeGrafter"/>
</dbReference>
<dbReference type="OrthoDB" id="6614653at2759"/>
<comment type="caution">
    <text evidence="4">The sequence shown here is derived from an EMBL/GenBank/DDBJ whole genome shotgun (WGS) entry which is preliminary data.</text>
</comment>
<proteinExistence type="inferred from homology"/>
<sequence length="576" mass="63326">MIPTTIHRFPHDPVLVQLLAIAHQTSPAETVIEDDALGCQKTYPEFLADIVATRELLRAQLPPSALDTQGLLCEKRQNVAVLAKSGYEFLVAFFAIRSLGGVCAPLGTAILPEEADYLLSMTSSISILAGQGSMERASNIRTYMEQTKPESLTVVPVSSDAKPLGGTGRAIETDHGCIMAPDGPGLIMLTSGTTGRPKGAVLPRCSIIGTGVRESGSVALVYRPNHWMGGVRDIIQSLLSGRRVYSLKAKLRDARAEDVLRAFRTTLITHIAFMPDVLRRMMLLLTRGRDQSDIPQGERDLWHSYFRGLSMLRCSGGFLERSVRDFWIDLMGLPFDNFYSSTELGGLAIGGPSQIYGSMGTPIPGIKVKLSEGDRGEICVKSPKMLLHYIGNEHTIESIFDKEGYYKTGDLAKYINGEYIFAGRVATDCIQYTIFQFSTLAVEDGLISLPYISEACVVAVPHAKFRQLCGAVVRLRPDSQIPNNMTTLGLIRSDLEGSLPAYMMPTLLKVLKHEEELPCTVAGKPKKKEILSIYFGSVNGAQVENYPPEIETCYIPQPGEVEATKPWDWDARQFEQ</sequence>
<accession>A0A059IX86</accession>
<dbReference type="InterPro" id="IPR042099">
    <property type="entry name" value="ANL_N_sf"/>
</dbReference>
<keyword evidence="5" id="KW-1185">Reference proteome</keyword>
<feature type="domain" description="AMP-dependent synthetase/ligase" evidence="2">
    <location>
        <begin position="74"/>
        <end position="389"/>
    </location>
</feature>
<dbReference type="STRING" id="1215338.A0A059IX86"/>
<dbReference type="InterPro" id="IPR020845">
    <property type="entry name" value="AMP-binding_CS"/>
</dbReference>
<dbReference type="PROSITE" id="PS00455">
    <property type="entry name" value="AMP_BINDING"/>
    <property type="match status" value="1"/>
</dbReference>
<dbReference type="Proteomes" id="UP000024533">
    <property type="component" value="Unassembled WGS sequence"/>
</dbReference>
<dbReference type="Pfam" id="PF13193">
    <property type="entry name" value="AMP-binding_C"/>
    <property type="match status" value="1"/>
</dbReference>
<dbReference type="Gene3D" id="3.30.300.30">
    <property type="match status" value="1"/>
</dbReference>
<protein>
    <recommendedName>
        <fullName evidence="6">AMP-dependent synthetase/ligase domain-containing protein</fullName>
    </recommendedName>
</protein>
<gene>
    <name evidence="4" type="ORF">H109_07888</name>
</gene>
<evidence type="ECO:0000313" key="5">
    <source>
        <dbReference type="Proteomes" id="UP000024533"/>
    </source>
</evidence>
<evidence type="ECO:0000259" key="3">
    <source>
        <dbReference type="Pfam" id="PF13193"/>
    </source>
</evidence>
<dbReference type="PANTHER" id="PTHR43201">
    <property type="entry name" value="ACYL-COA SYNTHETASE"/>
    <property type="match status" value="1"/>
</dbReference>
<dbReference type="EMBL" id="AOKY01000887">
    <property type="protein sequence ID" value="KDB20139.1"/>
    <property type="molecule type" value="Genomic_DNA"/>
</dbReference>
<dbReference type="InterPro" id="IPR025110">
    <property type="entry name" value="AMP-bd_C"/>
</dbReference>
<reference evidence="4 5" key="1">
    <citation type="submission" date="2014-02" db="EMBL/GenBank/DDBJ databases">
        <title>The Genome Sequence of Trichophyton interdigitale MR816.</title>
        <authorList>
            <consortium name="The Broad Institute Genomics Platform"/>
            <person name="Cuomo C.A."/>
            <person name="White T.C."/>
            <person name="Graser Y."/>
            <person name="Martinez-Rossi N."/>
            <person name="Heitman J."/>
            <person name="Young S.K."/>
            <person name="Zeng Q."/>
            <person name="Gargeya S."/>
            <person name="Abouelleil A."/>
            <person name="Alvarado L."/>
            <person name="Chapman S.B."/>
            <person name="Gainer-Dewar J."/>
            <person name="Goldberg J."/>
            <person name="Griggs A."/>
            <person name="Gujja S."/>
            <person name="Hansen M."/>
            <person name="Howarth C."/>
            <person name="Imamovic A."/>
            <person name="Larimer J."/>
            <person name="Martinez D."/>
            <person name="Murphy C."/>
            <person name="Pearson M.D."/>
            <person name="Persinoti G."/>
            <person name="Poon T."/>
            <person name="Priest M."/>
            <person name="Roberts A.D."/>
            <person name="Saif S."/>
            <person name="Shea T.D."/>
            <person name="Sykes S.N."/>
            <person name="Wortman J."/>
            <person name="Nusbaum C."/>
            <person name="Birren B."/>
        </authorList>
    </citation>
    <scope>NUCLEOTIDE SEQUENCE [LARGE SCALE GENOMIC DNA]</scope>
    <source>
        <strain evidence="4 5">MR816</strain>
    </source>
</reference>
<dbReference type="SUPFAM" id="SSF56801">
    <property type="entry name" value="Acetyl-CoA synthetase-like"/>
    <property type="match status" value="1"/>
</dbReference>
<dbReference type="GO" id="GO:0031956">
    <property type="term" value="F:medium-chain fatty acid-CoA ligase activity"/>
    <property type="evidence" value="ECO:0007669"/>
    <property type="project" value="TreeGrafter"/>
</dbReference>
<dbReference type="Pfam" id="PF00501">
    <property type="entry name" value="AMP-binding"/>
    <property type="match status" value="1"/>
</dbReference>
<name>A0A059IX86_TRIIM</name>
<dbReference type="PANTHER" id="PTHR43201:SF8">
    <property type="entry name" value="ACYL-COA SYNTHETASE FAMILY MEMBER 3"/>
    <property type="match status" value="1"/>
</dbReference>
<dbReference type="OMA" id="FRHYRIP"/>
<dbReference type="InterPro" id="IPR045851">
    <property type="entry name" value="AMP-bd_C_sf"/>
</dbReference>
<evidence type="ECO:0000259" key="2">
    <source>
        <dbReference type="Pfam" id="PF00501"/>
    </source>
</evidence>
<dbReference type="AlphaFoldDB" id="A0A059IX86"/>
<evidence type="ECO:0000313" key="4">
    <source>
        <dbReference type="EMBL" id="KDB20139.1"/>
    </source>
</evidence>
<dbReference type="InterPro" id="IPR000873">
    <property type="entry name" value="AMP-dep_synth/lig_dom"/>
</dbReference>
<dbReference type="CDD" id="cd04433">
    <property type="entry name" value="AFD_class_I"/>
    <property type="match status" value="1"/>
</dbReference>
<evidence type="ECO:0000256" key="1">
    <source>
        <dbReference type="ARBA" id="ARBA00006432"/>
    </source>
</evidence>
<dbReference type="Gene3D" id="3.40.50.12780">
    <property type="entry name" value="N-terminal domain of ligase-like"/>
    <property type="match status" value="1"/>
</dbReference>
<organism evidence="4 5">
    <name type="scientific">Trichophyton interdigitale (strain MR816)</name>
    <dbReference type="NCBI Taxonomy" id="1215338"/>
    <lineage>
        <taxon>Eukaryota</taxon>
        <taxon>Fungi</taxon>
        <taxon>Dikarya</taxon>
        <taxon>Ascomycota</taxon>
        <taxon>Pezizomycotina</taxon>
        <taxon>Eurotiomycetes</taxon>
        <taxon>Eurotiomycetidae</taxon>
        <taxon>Onygenales</taxon>
        <taxon>Arthrodermataceae</taxon>
        <taxon>Trichophyton</taxon>
    </lineage>
</organism>
<dbReference type="HOGENOM" id="CLU_000022_59_11_1"/>
<comment type="similarity">
    <text evidence="1">Belongs to the ATP-dependent AMP-binding enzyme family.</text>
</comment>